<sequence>PGVVMGCAPDVPPSTSKRVEFPPGTMTLNCHAIWRNDANLFSRDTLRELETFDGRKLVIACDGANGQTTRHLGLSDEYVQHSCRYYGAVAALERVNETQIPLRERRQHNLHFDLTAYGADNVELDGHQGFSLKIFGTSRHRYMSLTIPKCESPLVKALRVVLDRSMMRNIFLKCFNTYKSESEPTLSDSMALKHMKFSPRLFEVKLSQRMETAAYFQDTDTFVVAEGEAARCYNIHTGMDVNVGVQGVQSLGEFIKMAAVCDSEHAILAALSFKSQSSERVCKDFIRNGMRDHMMT</sequence>
<dbReference type="Proteomes" id="UP001519460">
    <property type="component" value="Unassembled WGS sequence"/>
</dbReference>
<comment type="caution">
    <text evidence="1">The sequence shown here is derived from an EMBL/GenBank/DDBJ whole genome shotgun (WGS) entry which is preliminary data.</text>
</comment>
<organism evidence="1 2">
    <name type="scientific">Batillaria attramentaria</name>
    <dbReference type="NCBI Taxonomy" id="370345"/>
    <lineage>
        <taxon>Eukaryota</taxon>
        <taxon>Metazoa</taxon>
        <taxon>Spiralia</taxon>
        <taxon>Lophotrochozoa</taxon>
        <taxon>Mollusca</taxon>
        <taxon>Gastropoda</taxon>
        <taxon>Caenogastropoda</taxon>
        <taxon>Sorbeoconcha</taxon>
        <taxon>Cerithioidea</taxon>
        <taxon>Batillariidae</taxon>
        <taxon>Batillaria</taxon>
    </lineage>
</organism>
<proteinExistence type="predicted"/>
<dbReference type="AlphaFoldDB" id="A0ABD0LM50"/>
<name>A0ABD0LM50_9CAEN</name>
<evidence type="ECO:0000313" key="2">
    <source>
        <dbReference type="Proteomes" id="UP001519460"/>
    </source>
</evidence>
<gene>
    <name evidence="1" type="ORF">BaRGS_00008549</name>
</gene>
<dbReference type="EMBL" id="JACVVK020000038">
    <property type="protein sequence ID" value="KAK7500326.1"/>
    <property type="molecule type" value="Genomic_DNA"/>
</dbReference>
<accession>A0ABD0LM50</accession>
<protein>
    <submittedName>
        <fullName evidence="1">Uncharacterized protein</fullName>
    </submittedName>
</protein>
<keyword evidence="2" id="KW-1185">Reference proteome</keyword>
<reference evidence="1 2" key="1">
    <citation type="journal article" date="2023" name="Sci. Data">
        <title>Genome assembly of the Korean intertidal mud-creeper Batillaria attramentaria.</title>
        <authorList>
            <person name="Patra A.K."/>
            <person name="Ho P.T."/>
            <person name="Jun S."/>
            <person name="Lee S.J."/>
            <person name="Kim Y."/>
            <person name="Won Y.J."/>
        </authorList>
    </citation>
    <scope>NUCLEOTIDE SEQUENCE [LARGE SCALE GENOMIC DNA]</scope>
    <source>
        <strain evidence="1">Wonlab-2016</strain>
    </source>
</reference>
<evidence type="ECO:0000313" key="1">
    <source>
        <dbReference type="EMBL" id="KAK7500326.1"/>
    </source>
</evidence>
<feature type="non-terminal residue" evidence="1">
    <location>
        <position position="1"/>
    </location>
</feature>